<keyword evidence="1" id="KW-0813">Transport</keyword>
<dbReference type="Proteomes" id="UP000306973">
    <property type="component" value="Unassembled WGS sequence"/>
</dbReference>
<dbReference type="SMART" id="SM00382">
    <property type="entry name" value="AAA"/>
    <property type="match status" value="1"/>
</dbReference>
<comment type="caution">
    <text evidence="5">The sequence shown here is derived from an EMBL/GenBank/DDBJ whole genome shotgun (WGS) entry which is preliminary data.</text>
</comment>
<dbReference type="InterPro" id="IPR013563">
    <property type="entry name" value="Oligopep_ABC_C"/>
</dbReference>
<dbReference type="FunFam" id="3.40.50.300:FF:000016">
    <property type="entry name" value="Oligopeptide ABC transporter ATP-binding component"/>
    <property type="match status" value="1"/>
</dbReference>
<proteinExistence type="predicted"/>
<keyword evidence="6" id="KW-1185">Reference proteome</keyword>
<accession>A0A5R8MBB5</accession>
<protein>
    <submittedName>
        <fullName evidence="5">ABC transporter ATP-binding protein</fullName>
    </submittedName>
</protein>
<dbReference type="Gene3D" id="3.40.50.300">
    <property type="entry name" value="P-loop containing nucleotide triphosphate hydrolases"/>
    <property type="match status" value="1"/>
</dbReference>
<evidence type="ECO:0000313" key="5">
    <source>
        <dbReference type="EMBL" id="TLF46049.1"/>
    </source>
</evidence>
<sequence length="336" mass="37244">MSSPADLQPEDAKAPLIAARDLHTWFELRQWGFLRVGAVRAVDGVDFALAGGEAVAFVGESGCGKSSLARTLLGLHRPTRGEVRFAGRSLGELQGRALKAYRAEVGYVQQDPYGALPPFLDVRRILAEPLIVHGVRDRAERERRIRAALEEVRLSPAEAFLGQFPHMLSGGQQQRVVIARALILAPRLLIADEPVSMLDASVRVEILELLRHIQRERGLTLAFITHDLSTVRHYAERIFVMYAGRVVESAPVDDLLDHPQHPYTQALIAAIADPDAANATRLREVPAGEPPSLLHPPAACRFHPRCPHFMAGLCDVEDPPDFTPRRDHRSACWLHR</sequence>
<organism evidence="5 6">
    <name type="scientific">Halomonas urmiana</name>
    <dbReference type="NCBI Taxonomy" id="490901"/>
    <lineage>
        <taxon>Bacteria</taxon>
        <taxon>Pseudomonadati</taxon>
        <taxon>Pseudomonadota</taxon>
        <taxon>Gammaproteobacteria</taxon>
        <taxon>Oceanospirillales</taxon>
        <taxon>Halomonadaceae</taxon>
        <taxon>Halomonas</taxon>
    </lineage>
</organism>
<evidence type="ECO:0000256" key="1">
    <source>
        <dbReference type="ARBA" id="ARBA00022448"/>
    </source>
</evidence>
<dbReference type="PROSITE" id="PS00211">
    <property type="entry name" value="ABC_TRANSPORTER_1"/>
    <property type="match status" value="1"/>
</dbReference>
<dbReference type="NCBIfam" id="TIGR01727">
    <property type="entry name" value="oligo_HPY"/>
    <property type="match status" value="1"/>
</dbReference>
<dbReference type="InterPro" id="IPR003593">
    <property type="entry name" value="AAA+_ATPase"/>
</dbReference>
<dbReference type="GO" id="GO:0016887">
    <property type="term" value="F:ATP hydrolysis activity"/>
    <property type="evidence" value="ECO:0007669"/>
    <property type="project" value="InterPro"/>
</dbReference>
<dbReference type="PANTHER" id="PTHR43776">
    <property type="entry name" value="TRANSPORT ATP-BINDING PROTEIN"/>
    <property type="match status" value="1"/>
</dbReference>
<evidence type="ECO:0000256" key="2">
    <source>
        <dbReference type="ARBA" id="ARBA00022741"/>
    </source>
</evidence>
<dbReference type="PROSITE" id="PS50893">
    <property type="entry name" value="ABC_TRANSPORTER_2"/>
    <property type="match status" value="1"/>
</dbReference>
<dbReference type="SUPFAM" id="SSF52540">
    <property type="entry name" value="P-loop containing nucleoside triphosphate hydrolases"/>
    <property type="match status" value="1"/>
</dbReference>
<feature type="domain" description="ABC transporter" evidence="4">
    <location>
        <begin position="17"/>
        <end position="268"/>
    </location>
</feature>
<dbReference type="CDD" id="cd03257">
    <property type="entry name" value="ABC_NikE_OppD_transporters"/>
    <property type="match status" value="1"/>
</dbReference>
<evidence type="ECO:0000259" key="4">
    <source>
        <dbReference type="PROSITE" id="PS50893"/>
    </source>
</evidence>
<reference evidence="5 6" key="1">
    <citation type="journal article" date="2007" name="Int. J. Syst. Evol. Microbiol.">
        <title>Halomonas saccharevitans sp. nov., Halomonas arcis sp. nov. and Halomonas subterranea sp. nov., halophilic bacteria isolated from hypersaline environments of China.</title>
        <authorList>
            <person name="Xu X.W."/>
            <person name="Wu Y.H."/>
            <person name="Zhou Z."/>
            <person name="Wang C.S."/>
            <person name="Zhou Y.G."/>
            <person name="Zhang H.B."/>
            <person name="Wang Y."/>
            <person name="Wu M."/>
        </authorList>
    </citation>
    <scope>NUCLEOTIDE SEQUENCE [LARGE SCALE GENOMIC DNA]</scope>
    <source>
        <strain evidence="5 6">TBZ3</strain>
    </source>
</reference>
<dbReference type="Pfam" id="PF00005">
    <property type="entry name" value="ABC_tran"/>
    <property type="match status" value="1"/>
</dbReference>
<evidence type="ECO:0000256" key="3">
    <source>
        <dbReference type="ARBA" id="ARBA00022840"/>
    </source>
</evidence>
<dbReference type="InterPro" id="IPR027417">
    <property type="entry name" value="P-loop_NTPase"/>
</dbReference>
<evidence type="ECO:0000313" key="6">
    <source>
        <dbReference type="Proteomes" id="UP000306973"/>
    </source>
</evidence>
<gene>
    <name evidence="5" type="ORF">FEI13_16965</name>
</gene>
<dbReference type="EMBL" id="VBUI01000034">
    <property type="protein sequence ID" value="TLF46049.1"/>
    <property type="molecule type" value="Genomic_DNA"/>
</dbReference>
<dbReference type="AlphaFoldDB" id="A0A5R8MBB5"/>
<dbReference type="RefSeq" id="WP_138182702.1">
    <property type="nucleotide sequence ID" value="NZ_VBUI01000034.1"/>
</dbReference>
<dbReference type="InterPro" id="IPR017871">
    <property type="entry name" value="ABC_transporter-like_CS"/>
</dbReference>
<dbReference type="GO" id="GO:0055085">
    <property type="term" value="P:transmembrane transport"/>
    <property type="evidence" value="ECO:0007669"/>
    <property type="project" value="UniProtKB-ARBA"/>
</dbReference>
<keyword evidence="2" id="KW-0547">Nucleotide-binding</keyword>
<dbReference type="InterPro" id="IPR050319">
    <property type="entry name" value="ABC_transp_ATP-bind"/>
</dbReference>
<dbReference type="Pfam" id="PF08352">
    <property type="entry name" value="oligo_HPY"/>
    <property type="match status" value="1"/>
</dbReference>
<dbReference type="PANTHER" id="PTHR43776:SF8">
    <property type="entry name" value="ABC TRANSPORTER, ATP-BINDING PROTEIN"/>
    <property type="match status" value="1"/>
</dbReference>
<dbReference type="InterPro" id="IPR003439">
    <property type="entry name" value="ABC_transporter-like_ATP-bd"/>
</dbReference>
<dbReference type="GO" id="GO:0015833">
    <property type="term" value="P:peptide transport"/>
    <property type="evidence" value="ECO:0007669"/>
    <property type="project" value="InterPro"/>
</dbReference>
<dbReference type="GO" id="GO:0005524">
    <property type="term" value="F:ATP binding"/>
    <property type="evidence" value="ECO:0007669"/>
    <property type="project" value="UniProtKB-KW"/>
</dbReference>
<dbReference type="OrthoDB" id="9784450at2"/>
<keyword evidence="3 5" id="KW-0067">ATP-binding</keyword>
<name>A0A5R8MBB5_9GAMM</name>